<protein>
    <submittedName>
        <fullName evidence="2">Uncharacterized protein</fullName>
    </submittedName>
</protein>
<proteinExistence type="predicted"/>
<dbReference type="AlphaFoldDB" id="A0A9E8N928"/>
<feature type="signal peptide" evidence="1">
    <location>
        <begin position="1"/>
        <end position="32"/>
    </location>
</feature>
<feature type="chain" id="PRO_5038418135" evidence="1">
    <location>
        <begin position="33"/>
        <end position="130"/>
    </location>
</feature>
<dbReference type="KEGG" id="dpf:ON006_23760"/>
<evidence type="ECO:0000313" key="2">
    <source>
        <dbReference type="EMBL" id="WAC10747.1"/>
    </source>
</evidence>
<reference evidence="2" key="1">
    <citation type="submission" date="2022-11" db="EMBL/GenBank/DDBJ databases">
        <title>Dyadobacter pollutisoli sp. nov., isolated from plastic dumped soil.</title>
        <authorList>
            <person name="Kim J.M."/>
            <person name="Kim K.R."/>
            <person name="Lee J.K."/>
            <person name="Hao L."/>
            <person name="Jeon C.O."/>
        </authorList>
    </citation>
    <scope>NUCLEOTIDE SEQUENCE</scope>
    <source>
        <strain evidence="2">U1</strain>
    </source>
</reference>
<keyword evidence="3" id="KW-1185">Reference proteome</keyword>
<sequence>MKTARVINQTISLMLAIMLLMVAGARSWSDHADHGKYSSKAKEINKDLSKKAAASRSNDAEQAKVSTLSLDAVITPAISFDFSHYFYFLPQPVWYFTASKLVVHVAYKESSFLFSYFHRIFGRFIVTNAP</sequence>
<gene>
    <name evidence="2" type="ORF">ON006_23760</name>
</gene>
<keyword evidence="1" id="KW-0732">Signal</keyword>
<dbReference type="EMBL" id="CP112998">
    <property type="protein sequence ID" value="WAC10747.1"/>
    <property type="molecule type" value="Genomic_DNA"/>
</dbReference>
<dbReference type="RefSeq" id="WP_244822510.1">
    <property type="nucleotide sequence ID" value="NZ_CP112998.1"/>
</dbReference>
<name>A0A9E8N928_9BACT</name>
<accession>A0A9E8N928</accession>
<organism evidence="2 3">
    <name type="scientific">Dyadobacter pollutisoli</name>
    <dbReference type="NCBI Taxonomy" id="2910158"/>
    <lineage>
        <taxon>Bacteria</taxon>
        <taxon>Pseudomonadati</taxon>
        <taxon>Bacteroidota</taxon>
        <taxon>Cytophagia</taxon>
        <taxon>Cytophagales</taxon>
        <taxon>Spirosomataceae</taxon>
        <taxon>Dyadobacter</taxon>
    </lineage>
</organism>
<dbReference type="Proteomes" id="UP001164653">
    <property type="component" value="Chromosome"/>
</dbReference>
<evidence type="ECO:0000313" key="3">
    <source>
        <dbReference type="Proteomes" id="UP001164653"/>
    </source>
</evidence>
<evidence type="ECO:0000256" key="1">
    <source>
        <dbReference type="SAM" id="SignalP"/>
    </source>
</evidence>